<dbReference type="AlphaFoldDB" id="A0A518CKI2"/>
<dbReference type="Pfam" id="PF02746">
    <property type="entry name" value="MR_MLE_N"/>
    <property type="match status" value="1"/>
</dbReference>
<dbReference type="GO" id="GO:0046872">
    <property type="term" value="F:metal ion binding"/>
    <property type="evidence" value="ECO:0007669"/>
    <property type="project" value="UniProtKB-KW"/>
</dbReference>
<dbReference type="InterPro" id="IPR013342">
    <property type="entry name" value="Mandelate_racemase_C"/>
</dbReference>
<evidence type="ECO:0000313" key="7">
    <source>
        <dbReference type="EMBL" id="QDU79731.1"/>
    </source>
</evidence>
<dbReference type="SMART" id="SM00922">
    <property type="entry name" value="MR_MLE"/>
    <property type="match status" value="1"/>
</dbReference>
<dbReference type="Gene3D" id="3.30.390.10">
    <property type="entry name" value="Enolase-like, N-terminal domain"/>
    <property type="match status" value="1"/>
</dbReference>
<gene>
    <name evidence="7" type="ORF">Pla110_14450</name>
</gene>
<dbReference type="InterPro" id="IPR029017">
    <property type="entry name" value="Enolase-like_N"/>
</dbReference>
<keyword evidence="4" id="KW-0460">Magnesium</keyword>
<protein>
    <submittedName>
        <fullName evidence="7">L-Ala-D/L-Glu epimerase</fullName>
        <ecNumber evidence="7">5.1.1.-</ecNumber>
    </submittedName>
</protein>
<sequence length="383" mass="41943">MKITRITTYPVRVPLKPEFKMISALGQYEVSEYVIVRVETDADIDGVGEASITACWSGETVWGTAAIIENMFAPALIGHDPYDIEGLDKIMDQIAYGNWFAKCAIENACWDIQGKDQGKPVYELIGGAARSLKIPCRFSMGAYDPERAFNRAKELVALGFTTIKVKVGTNLEKDIERIKTVREAIGPDLEMVMDANCGFDGPTAIKMAEAVDDCNVALFEQPTTRGDFKALADVRKAIKPEVMADDICFDLADARECLRHEACDVISVYPGKNGGLRKSLEIVKLAEEHGVACSIGSNLEWDIASAPMCHLVVGAANMNVEKYPGDIMGPAYHQVRLVEDPLVIDFPTISITDKPGMGVTPDWTLIEEYTMKNLLGGATMGLY</sequence>
<keyword evidence="3" id="KW-0479">Metal-binding</keyword>
<dbReference type="PANTHER" id="PTHR48073">
    <property type="entry name" value="O-SUCCINYLBENZOATE SYNTHASE-RELATED"/>
    <property type="match status" value="1"/>
</dbReference>
<evidence type="ECO:0000256" key="5">
    <source>
        <dbReference type="ARBA" id="ARBA00023235"/>
    </source>
</evidence>
<dbReference type="OrthoDB" id="9785902at2"/>
<reference evidence="7 8" key="1">
    <citation type="submission" date="2019-02" db="EMBL/GenBank/DDBJ databases">
        <title>Deep-cultivation of Planctomycetes and their phenomic and genomic characterization uncovers novel biology.</title>
        <authorList>
            <person name="Wiegand S."/>
            <person name="Jogler M."/>
            <person name="Boedeker C."/>
            <person name="Pinto D."/>
            <person name="Vollmers J."/>
            <person name="Rivas-Marin E."/>
            <person name="Kohn T."/>
            <person name="Peeters S.H."/>
            <person name="Heuer A."/>
            <person name="Rast P."/>
            <person name="Oberbeckmann S."/>
            <person name="Bunk B."/>
            <person name="Jeske O."/>
            <person name="Meyerdierks A."/>
            <person name="Storesund J.E."/>
            <person name="Kallscheuer N."/>
            <person name="Luecker S."/>
            <person name="Lage O.M."/>
            <person name="Pohl T."/>
            <person name="Merkel B.J."/>
            <person name="Hornburger P."/>
            <person name="Mueller R.-W."/>
            <person name="Bruemmer F."/>
            <person name="Labrenz M."/>
            <person name="Spormann A.M."/>
            <person name="Op den Camp H."/>
            <person name="Overmann J."/>
            <person name="Amann R."/>
            <person name="Jetten M.S.M."/>
            <person name="Mascher T."/>
            <person name="Medema M.H."/>
            <person name="Devos D.P."/>
            <person name="Kaster A.-K."/>
            <person name="Ovreas L."/>
            <person name="Rohde M."/>
            <person name="Galperin M.Y."/>
            <person name="Jogler C."/>
        </authorList>
    </citation>
    <scope>NUCLEOTIDE SEQUENCE [LARGE SCALE GENOMIC DNA]</scope>
    <source>
        <strain evidence="7 8">Pla110</strain>
    </source>
</reference>
<evidence type="ECO:0000256" key="1">
    <source>
        <dbReference type="ARBA" id="ARBA00001946"/>
    </source>
</evidence>
<dbReference type="PANTHER" id="PTHR48073:SF2">
    <property type="entry name" value="O-SUCCINYLBENZOATE SYNTHASE"/>
    <property type="match status" value="1"/>
</dbReference>
<evidence type="ECO:0000256" key="3">
    <source>
        <dbReference type="ARBA" id="ARBA00022723"/>
    </source>
</evidence>
<accession>A0A518CKI2</accession>
<dbReference type="Proteomes" id="UP000317178">
    <property type="component" value="Chromosome"/>
</dbReference>
<dbReference type="InterPro" id="IPR029065">
    <property type="entry name" value="Enolase_C-like"/>
</dbReference>
<keyword evidence="8" id="KW-1185">Reference proteome</keyword>
<keyword evidence="5 7" id="KW-0413">Isomerase</keyword>
<proteinExistence type="inferred from homology"/>
<dbReference type="GO" id="GO:0016854">
    <property type="term" value="F:racemase and epimerase activity"/>
    <property type="evidence" value="ECO:0007669"/>
    <property type="project" value="UniProtKB-ARBA"/>
</dbReference>
<name>A0A518CKI2_9PLAN</name>
<dbReference type="EC" id="5.1.1.-" evidence="7"/>
<evidence type="ECO:0000256" key="2">
    <source>
        <dbReference type="ARBA" id="ARBA00008031"/>
    </source>
</evidence>
<dbReference type="GO" id="GO:0006518">
    <property type="term" value="P:peptide metabolic process"/>
    <property type="evidence" value="ECO:0007669"/>
    <property type="project" value="UniProtKB-ARBA"/>
</dbReference>
<dbReference type="InterPro" id="IPR036849">
    <property type="entry name" value="Enolase-like_C_sf"/>
</dbReference>
<dbReference type="EMBL" id="CP036281">
    <property type="protein sequence ID" value="QDU79731.1"/>
    <property type="molecule type" value="Genomic_DNA"/>
</dbReference>
<dbReference type="SUPFAM" id="SSF54826">
    <property type="entry name" value="Enolase N-terminal domain-like"/>
    <property type="match status" value="1"/>
</dbReference>
<dbReference type="InterPro" id="IPR013341">
    <property type="entry name" value="Mandelate_racemase_N_dom"/>
</dbReference>
<evidence type="ECO:0000313" key="8">
    <source>
        <dbReference type="Proteomes" id="UP000317178"/>
    </source>
</evidence>
<dbReference type="SUPFAM" id="SSF51604">
    <property type="entry name" value="Enolase C-terminal domain-like"/>
    <property type="match status" value="1"/>
</dbReference>
<dbReference type="SFLD" id="SFLDG00180">
    <property type="entry name" value="muconate_cycloisomerase"/>
    <property type="match status" value="1"/>
</dbReference>
<organism evidence="7 8">
    <name type="scientific">Polystyrenella longa</name>
    <dbReference type="NCBI Taxonomy" id="2528007"/>
    <lineage>
        <taxon>Bacteria</taxon>
        <taxon>Pseudomonadati</taxon>
        <taxon>Planctomycetota</taxon>
        <taxon>Planctomycetia</taxon>
        <taxon>Planctomycetales</taxon>
        <taxon>Planctomycetaceae</taxon>
        <taxon>Polystyrenella</taxon>
    </lineage>
</organism>
<dbReference type="FunFam" id="3.30.390.10:FF:000009">
    <property type="entry name" value="Hydrophobic dipeptide epimerase"/>
    <property type="match status" value="1"/>
</dbReference>
<dbReference type="RefSeq" id="WP_144994575.1">
    <property type="nucleotide sequence ID" value="NZ_CP036281.1"/>
</dbReference>
<dbReference type="KEGG" id="plon:Pla110_14450"/>
<evidence type="ECO:0000256" key="4">
    <source>
        <dbReference type="ARBA" id="ARBA00022842"/>
    </source>
</evidence>
<dbReference type="Gene3D" id="3.20.20.120">
    <property type="entry name" value="Enolase-like C-terminal domain"/>
    <property type="match status" value="1"/>
</dbReference>
<dbReference type="SFLD" id="SFLDS00001">
    <property type="entry name" value="Enolase"/>
    <property type="match status" value="1"/>
</dbReference>
<dbReference type="Pfam" id="PF13378">
    <property type="entry name" value="MR_MLE_C"/>
    <property type="match status" value="1"/>
</dbReference>
<comment type="cofactor">
    <cofactor evidence="1">
        <name>Mg(2+)</name>
        <dbReference type="ChEBI" id="CHEBI:18420"/>
    </cofactor>
</comment>
<evidence type="ECO:0000259" key="6">
    <source>
        <dbReference type="SMART" id="SM00922"/>
    </source>
</evidence>
<comment type="similarity">
    <text evidence="2">Belongs to the mandelate racemase/muconate lactonizing enzyme family.</text>
</comment>
<feature type="domain" description="Mandelate racemase/muconate lactonizing enzyme C-terminal" evidence="6">
    <location>
        <begin position="145"/>
        <end position="241"/>
    </location>
</feature>